<feature type="transmembrane region" description="Helical" evidence="1">
    <location>
        <begin position="205"/>
        <end position="224"/>
    </location>
</feature>
<accession>A0A1I0NM16</accession>
<feature type="transmembrane region" description="Helical" evidence="1">
    <location>
        <begin position="57"/>
        <end position="78"/>
    </location>
</feature>
<dbReference type="Pfam" id="PF01841">
    <property type="entry name" value="Transglut_core"/>
    <property type="match status" value="1"/>
</dbReference>
<evidence type="ECO:0000259" key="2">
    <source>
        <dbReference type="SMART" id="SM00460"/>
    </source>
</evidence>
<dbReference type="AlphaFoldDB" id="A0A1I0NM16"/>
<proteinExistence type="predicted"/>
<dbReference type="GO" id="GO:0008233">
    <property type="term" value="F:peptidase activity"/>
    <property type="evidence" value="ECO:0007669"/>
    <property type="project" value="UniProtKB-KW"/>
</dbReference>
<gene>
    <name evidence="3" type="ORF">SAMN05421659_103203</name>
</gene>
<keyword evidence="4" id="KW-1185">Reference proteome</keyword>
<dbReference type="STRING" id="99656.SAMN05421659_103203"/>
<keyword evidence="3" id="KW-0645">Protease</keyword>
<dbReference type="SMART" id="SM00460">
    <property type="entry name" value="TGc"/>
    <property type="match status" value="1"/>
</dbReference>
<dbReference type="PANTHER" id="PTHR42736:SF1">
    <property type="entry name" value="PROTEIN-GLUTAMINE GAMMA-GLUTAMYLTRANSFERASE"/>
    <property type="match status" value="1"/>
</dbReference>
<feature type="transmembrane region" description="Helical" evidence="1">
    <location>
        <begin position="153"/>
        <end position="184"/>
    </location>
</feature>
<dbReference type="Proteomes" id="UP000199701">
    <property type="component" value="Unassembled WGS sequence"/>
</dbReference>
<name>A0A1I0NM16_9FIRM</name>
<keyword evidence="3" id="KW-0378">Hydrolase</keyword>
<feature type="domain" description="Transglutaminase-like" evidence="2">
    <location>
        <begin position="516"/>
        <end position="610"/>
    </location>
</feature>
<evidence type="ECO:0000256" key="1">
    <source>
        <dbReference type="SAM" id="Phobius"/>
    </source>
</evidence>
<feature type="transmembrane region" description="Helical" evidence="1">
    <location>
        <begin position="84"/>
        <end position="104"/>
    </location>
</feature>
<keyword evidence="1" id="KW-0472">Membrane</keyword>
<dbReference type="GO" id="GO:0006508">
    <property type="term" value="P:proteolysis"/>
    <property type="evidence" value="ECO:0007669"/>
    <property type="project" value="UniProtKB-KW"/>
</dbReference>
<keyword evidence="1" id="KW-0812">Transmembrane</keyword>
<reference evidence="3 4" key="1">
    <citation type="submission" date="2016-10" db="EMBL/GenBank/DDBJ databases">
        <authorList>
            <person name="de Groot N.N."/>
        </authorList>
    </citation>
    <scope>NUCLEOTIDE SEQUENCE [LARGE SCALE GENOMIC DNA]</scope>
    <source>
        <strain evidence="3 4">DSM 9179</strain>
    </source>
</reference>
<keyword evidence="1" id="KW-1133">Transmembrane helix</keyword>
<organism evidence="3 4">
    <name type="scientific">[Clostridium] fimetarium</name>
    <dbReference type="NCBI Taxonomy" id="99656"/>
    <lineage>
        <taxon>Bacteria</taxon>
        <taxon>Bacillati</taxon>
        <taxon>Bacillota</taxon>
        <taxon>Clostridia</taxon>
        <taxon>Lachnospirales</taxon>
        <taxon>Lachnospiraceae</taxon>
    </lineage>
</organism>
<evidence type="ECO:0000313" key="3">
    <source>
        <dbReference type="EMBL" id="SEW02220.1"/>
    </source>
</evidence>
<dbReference type="InterPro" id="IPR002931">
    <property type="entry name" value="Transglutaminase-like"/>
</dbReference>
<feature type="transmembrane region" description="Helical" evidence="1">
    <location>
        <begin position="669"/>
        <end position="695"/>
    </location>
</feature>
<dbReference type="Gene3D" id="3.10.620.30">
    <property type="match status" value="1"/>
</dbReference>
<dbReference type="RefSeq" id="WP_092451368.1">
    <property type="nucleotide sequence ID" value="NZ_FOJI01000003.1"/>
</dbReference>
<evidence type="ECO:0000313" key="4">
    <source>
        <dbReference type="Proteomes" id="UP000199701"/>
    </source>
</evidence>
<feature type="transmembrane region" description="Helical" evidence="1">
    <location>
        <begin position="125"/>
        <end position="147"/>
    </location>
</feature>
<dbReference type="SUPFAM" id="SSF54001">
    <property type="entry name" value="Cysteine proteinases"/>
    <property type="match status" value="1"/>
</dbReference>
<dbReference type="OrthoDB" id="9804872at2"/>
<sequence>MTNTESAGIHGVTLENVKIEGHFEDSNLKYLCKFLILYLGAYGTIKSFLSCYDFKMNAIMISIQIFLLCIVSFIVFQFVKRYKIVVGVSTVVLLAFCFAFKSMLTMSMNSMLSKMNLSSSEVTAVSPELFVLILSAIVIIIMAYFIIVKNKMIFVAICSLPIVCFGLAFGLVPSIFPLVCIGMCMAAMAAMSEDKIRFNNCSIEMASAVAVLVFVLFAIISVVLPEGNYRRIELFESLKMKIENTSDNLSILNSNDVATGGVNGGQLGKYDKVIYANKIMLTLKTGDIGKVYLRSFVGAHYSDNKWTDPSQKSEQNYSSLFNELGTISFNLYNQTSELMKIIDNDQELITTIKDDTESYLNSVYRRAFEVTYVSVSGKFYYLPYGSMYFANKKSSLDGYPINNKNQYISSTGYNIMNPDYEKYKNLVENYSGANRNMSTYTKLEKSYRKFVYSTYLEVDTKYKQELEKATKNSLFYNEKEKYEVIASIKDYLAQNYTYTLEPGAVPSGKDFLDYFLYEKKQGYCTYFATAATVLFRAAGIPTRYVEGYAIDVSQDNIISTEDVTSKRSSLAFNMIQNYTAHKIAVKDSDAHAWVEIYEEGFGWVPIEVTPGKSEVLNNGQTLNGTFTQETDTNNLDYIAGAAQMQDDSDSTSQDLMVIDNSNHINVINIFVALLKDILICTISLAVVGIMFFIPAKLKENKRDKMLTVMNNQDFDLQIIMIYSYIERISVFLKIYRTDSMSYVDYYAKVKSKYEYMRKDGIDIIILAALKVRFAQDDITIEELNKVIESAVTIRKDTYENLDRFKKIKYRFLCHLY</sequence>
<dbReference type="InterPro" id="IPR052901">
    <property type="entry name" value="Bact_TGase-like"/>
</dbReference>
<dbReference type="EMBL" id="FOJI01000003">
    <property type="protein sequence ID" value="SEW02220.1"/>
    <property type="molecule type" value="Genomic_DNA"/>
</dbReference>
<dbReference type="PANTHER" id="PTHR42736">
    <property type="entry name" value="PROTEIN-GLUTAMINE GAMMA-GLUTAMYLTRANSFERASE"/>
    <property type="match status" value="1"/>
</dbReference>
<dbReference type="InterPro" id="IPR038765">
    <property type="entry name" value="Papain-like_cys_pep_sf"/>
</dbReference>
<protein>
    <submittedName>
        <fullName evidence="3">Transglutaminase-like enzyme, putative cysteine protease</fullName>
    </submittedName>
</protein>